<dbReference type="GO" id="GO:0019213">
    <property type="term" value="F:deacetylase activity"/>
    <property type="evidence" value="ECO:0007669"/>
    <property type="project" value="TreeGrafter"/>
</dbReference>
<dbReference type="EMBL" id="CP003985">
    <property type="protein sequence ID" value="AGF78540.1"/>
    <property type="molecule type" value="Genomic_DNA"/>
</dbReference>
<dbReference type="GO" id="GO:0005975">
    <property type="term" value="P:carbohydrate metabolic process"/>
    <property type="evidence" value="ECO:0007669"/>
    <property type="project" value="InterPro"/>
</dbReference>
<dbReference type="eggNOG" id="COG3394">
    <property type="taxonomic scope" value="Bacteria"/>
</dbReference>
<name>M1PFU1_DESSD</name>
<proteinExistence type="predicted"/>
<dbReference type="PANTHER" id="PTHR31609:SF1">
    <property type="entry name" value="CARBOHYDRATE DEACETYLASE"/>
    <property type="match status" value="1"/>
</dbReference>
<comment type="cofactor">
    <cofactor evidence="1">
        <name>Mg(2+)</name>
        <dbReference type="ChEBI" id="CHEBI:18420"/>
    </cofactor>
</comment>
<dbReference type="GO" id="GO:0016787">
    <property type="term" value="F:hydrolase activity"/>
    <property type="evidence" value="ECO:0007669"/>
    <property type="project" value="UniProtKB-KW"/>
</dbReference>
<dbReference type="Pfam" id="PF04794">
    <property type="entry name" value="YdjC"/>
    <property type="match status" value="1"/>
</dbReference>
<dbReference type="Proteomes" id="UP000011721">
    <property type="component" value="Chromosome"/>
</dbReference>
<evidence type="ECO:0000256" key="4">
    <source>
        <dbReference type="ARBA" id="ARBA00022842"/>
    </source>
</evidence>
<dbReference type="RefSeq" id="WP_015404231.1">
    <property type="nucleotide sequence ID" value="NC_020304.1"/>
</dbReference>
<keyword evidence="2" id="KW-0479">Metal-binding</keyword>
<gene>
    <name evidence="6" type="ordered locus">UWK_01990</name>
</gene>
<dbReference type="KEGG" id="dsf:UWK_01990"/>
<reference evidence="7" key="1">
    <citation type="journal article" date="2013" name="Stand. Genomic Sci.">
        <title>Complete genome sequence of Desulfocapsa sulfexigens, a marine deltaproteobacterium specialized in disproportionating inorganic sulfur compounds.</title>
        <authorList>
            <person name="Finster K.W."/>
            <person name="Kjeldsen K.U."/>
            <person name="Kube M."/>
            <person name="Reinhardt R."/>
            <person name="Mussmann M."/>
            <person name="Amann R."/>
            <person name="Schreiber L."/>
        </authorList>
    </citation>
    <scope>NUCLEOTIDE SEQUENCE [LARGE SCALE GENOMIC DNA]</scope>
    <source>
        <strain evidence="7">DSM 10523 / SB164P1</strain>
    </source>
</reference>
<dbReference type="AlphaFoldDB" id="M1PFU1"/>
<dbReference type="SUPFAM" id="SSF88713">
    <property type="entry name" value="Glycoside hydrolase/deacetylase"/>
    <property type="match status" value="1"/>
</dbReference>
<dbReference type="PATRIC" id="fig|1167006.5.peg.2180"/>
<keyword evidence="7" id="KW-1185">Reference proteome</keyword>
<keyword evidence="4" id="KW-0460">Magnesium</keyword>
<keyword evidence="5" id="KW-0119">Carbohydrate metabolism</keyword>
<evidence type="ECO:0000256" key="5">
    <source>
        <dbReference type="ARBA" id="ARBA00023277"/>
    </source>
</evidence>
<keyword evidence="3" id="KW-0378">Hydrolase</keyword>
<evidence type="ECO:0000256" key="3">
    <source>
        <dbReference type="ARBA" id="ARBA00022801"/>
    </source>
</evidence>
<organism evidence="6 7">
    <name type="scientific">Desulfocapsa sulfexigens (strain DSM 10523 / SB164P1)</name>
    <dbReference type="NCBI Taxonomy" id="1167006"/>
    <lineage>
        <taxon>Bacteria</taxon>
        <taxon>Pseudomonadati</taxon>
        <taxon>Thermodesulfobacteriota</taxon>
        <taxon>Desulfobulbia</taxon>
        <taxon>Desulfobulbales</taxon>
        <taxon>Desulfocapsaceae</taxon>
        <taxon>Desulfocapsa</taxon>
    </lineage>
</organism>
<evidence type="ECO:0000256" key="2">
    <source>
        <dbReference type="ARBA" id="ARBA00022723"/>
    </source>
</evidence>
<protein>
    <recommendedName>
        <fullName evidence="8">Hopanoid biosynthesis associated protein HpnK</fullName>
    </recommendedName>
</protein>
<evidence type="ECO:0000313" key="7">
    <source>
        <dbReference type="Proteomes" id="UP000011721"/>
    </source>
</evidence>
<sequence>MGRLIIHADDFGLTEKVNAGILKAHLEGILTSTSIMATASAFSEAIKICQRVPTLDTGVHLTLVGEKSILSQDVIRSLVNKEGRFHAHAMQFVQRYYCGRISLDEVYRELDAQILKVLNTGIEISHLDSHQHLHILPHILSITVELAKKYKITAIRFPFEKFSFTMLKELPLLPRIIQLLVLNTFCYLGRNMEVLRTDRFFGFLHGGNLTKDTLSKIIETFPQNGTWELMCHPGMEDPESSYGIWGYHWQEELDALLDSDITNILNRKGISLISYRDLAQGQPTPQIG</sequence>
<dbReference type="GO" id="GO:0046872">
    <property type="term" value="F:metal ion binding"/>
    <property type="evidence" value="ECO:0007669"/>
    <property type="project" value="UniProtKB-KW"/>
</dbReference>
<evidence type="ECO:0008006" key="8">
    <source>
        <dbReference type="Google" id="ProtNLM"/>
    </source>
</evidence>
<dbReference type="CDD" id="cd10808">
    <property type="entry name" value="YdjC"/>
    <property type="match status" value="1"/>
</dbReference>
<dbReference type="STRING" id="1167006.UWK_01990"/>
<evidence type="ECO:0000313" key="6">
    <source>
        <dbReference type="EMBL" id="AGF78540.1"/>
    </source>
</evidence>
<evidence type="ECO:0000256" key="1">
    <source>
        <dbReference type="ARBA" id="ARBA00001946"/>
    </source>
</evidence>
<dbReference type="HOGENOM" id="CLU_064244_2_0_7"/>
<dbReference type="InterPro" id="IPR011330">
    <property type="entry name" value="Glyco_hydro/deAcase_b/a-brl"/>
</dbReference>
<accession>M1PFU1</accession>
<dbReference type="Gene3D" id="3.20.20.370">
    <property type="entry name" value="Glycoside hydrolase/deacetylase"/>
    <property type="match status" value="1"/>
</dbReference>
<dbReference type="InterPro" id="IPR006879">
    <property type="entry name" value="YdjC-like"/>
</dbReference>
<dbReference type="PANTHER" id="PTHR31609">
    <property type="entry name" value="YDJC DEACETYLASE FAMILY MEMBER"/>
    <property type="match status" value="1"/>
</dbReference>
<dbReference type="OrthoDB" id="9774177at2"/>